<evidence type="ECO:0000313" key="2">
    <source>
        <dbReference type="Proteomes" id="UP001215280"/>
    </source>
</evidence>
<dbReference type="Proteomes" id="UP001215280">
    <property type="component" value="Unassembled WGS sequence"/>
</dbReference>
<gene>
    <name evidence="1" type="ORF">DFH07DRAFT_947935</name>
</gene>
<protein>
    <submittedName>
        <fullName evidence="1">Uncharacterized protein</fullName>
    </submittedName>
</protein>
<comment type="caution">
    <text evidence="1">The sequence shown here is derived from an EMBL/GenBank/DDBJ whole genome shotgun (WGS) entry which is preliminary data.</text>
</comment>
<name>A0AAD7KHL3_9AGAR</name>
<sequence>MSIALTFVDKDLLKSALVGPDGAVHYTTNTTSGVLGDTNRGFLGRKETTITAANGLVGLIDWREKRFVINGVWRGVHGLRSRSGGIFSSEREWIWGSVPYRLKYHDAHRVLLATPNVGSVAGTVRFTTYQRHLVRTNEAAVIYFPHQIQDEIERMFLLMAILETETHRQDEQKAQDAVG</sequence>
<dbReference type="AlphaFoldDB" id="A0AAD7KHL3"/>
<evidence type="ECO:0000313" key="1">
    <source>
        <dbReference type="EMBL" id="KAJ7784865.1"/>
    </source>
</evidence>
<proteinExistence type="predicted"/>
<accession>A0AAD7KHL3</accession>
<reference evidence="1" key="1">
    <citation type="submission" date="2023-03" db="EMBL/GenBank/DDBJ databases">
        <title>Massive genome expansion in bonnet fungi (Mycena s.s.) driven by repeated elements and novel gene families across ecological guilds.</title>
        <authorList>
            <consortium name="Lawrence Berkeley National Laboratory"/>
            <person name="Harder C.B."/>
            <person name="Miyauchi S."/>
            <person name="Viragh M."/>
            <person name="Kuo A."/>
            <person name="Thoen E."/>
            <person name="Andreopoulos B."/>
            <person name="Lu D."/>
            <person name="Skrede I."/>
            <person name="Drula E."/>
            <person name="Henrissat B."/>
            <person name="Morin E."/>
            <person name="Kohler A."/>
            <person name="Barry K."/>
            <person name="LaButti K."/>
            <person name="Morin E."/>
            <person name="Salamov A."/>
            <person name="Lipzen A."/>
            <person name="Mereny Z."/>
            <person name="Hegedus B."/>
            <person name="Baldrian P."/>
            <person name="Stursova M."/>
            <person name="Weitz H."/>
            <person name="Taylor A."/>
            <person name="Grigoriev I.V."/>
            <person name="Nagy L.G."/>
            <person name="Martin F."/>
            <person name="Kauserud H."/>
        </authorList>
    </citation>
    <scope>NUCLEOTIDE SEQUENCE</scope>
    <source>
        <strain evidence="1">CBHHK188m</strain>
    </source>
</reference>
<organism evidence="1 2">
    <name type="scientific">Mycena maculata</name>
    <dbReference type="NCBI Taxonomy" id="230809"/>
    <lineage>
        <taxon>Eukaryota</taxon>
        <taxon>Fungi</taxon>
        <taxon>Dikarya</taxon>
        <taxon>Basidiomycota</taxon>
        <taxon>Agaricomycotina</taxon>
        <taxon>Agaricomycetes</taxon>
        <taxon>Agaricomycetidae</taxon>
        <taxon>Agaricales</taxon>
        <taxon>Marasmiineae</taxon>
        <taxon>Mycenaceae</taxon>
        <taxon>Mycena</taxon>
    </lineage>
</organism>
<keyword evidence="2" id="KW-1185">Reference proteome</keyword>
<dbReference type="EMBL" id="JARJLG010000001">
    <property type="protein sequence ID" value="KAJ7784865.1"/>
    <property type="molecule type" value="Genomic_DNA"/>
</dbReference>